<evidence type="ECO:0000256" key="3">
    <source>
        <dbReference type="ARBA" id="ARBA00022723"/>
    </source>
</evidence>
<dbReference type="InterPro" id="IPR013856">
    <property type="entry name" value="Peptidase_M4_domain"/>
</dbReference>
<keyword evidence="5 9" id="KW-0378">Hydrolase</keyword>
<evidence type="ECO:0000259" key="11">
    <source>
        <dbReference type="Pfam" id="PF02868"/>
    </source>
</evidence>
<dbReference type="Gene3D" id="1.10.390.10">
    <property type="entry name" value="Neutral Protease Domain 2"/>
    <property type="match status" value="1"/>
</dbReference>
<evidence type="ECO:0000259" key="13">
    <source>
        <dbReference type="Pfam" id="PF07504"/>
    </source>
</evidence>
<dbReference type="InterPro" id="IPR001570">
    <property type="entry name" value="Peptidase_M4_C_domain"/>
</dbReference>
<evidence type="ECO:0000313" key="14">
    <source>
        <dbReference type="EMBL" id="RKH62757.1"/>
    </source>
</evidence>
<evidence type="ECO:0000259" key="10">
    <source>
        <dbReference type="Pfam" id="PF01447"/>
    </source>
</evidence>
<dbReference type="Pfam" id="PF02868">
    <property type="entry name" value="Peptidase_M4_C"/>
    <property type="match status" value="1"/>
</dbReference>
<feature type="domain" description="Peptidase M4 C-terminal" evidence="11">
    <location>
        <begin position="353"/>
        <end position="520"/>
    </location>
</feature>
<evidence type="ECO:0000256" key="5">
    <source>
        <dbReference type="ARBA" id="ARBA00022801"/>
    </source>
</evidence>
<dbReference type="Gene3D" id="3.10.450.490">
    <property type="match status" value="1"/>
</dbReference>
<feature type="domain" description="FTP" evidence="13">
    <location>
        <begin position="104"/>
        <end position="153"/>
    </location>
</feature>
<dbReference type="Pfam" id="PF07504">
    <property type="entry name" value="FTP"/>
    <property type="match status" value="1"/>
</dbReference>
<feature type="domain" description="Peptidase C-terminal archaeal/bacterial" evidence="12">
    <location>
        <begin position="551"/>
        <end position="617"/>
    </location>
</feature>
<organism evidence="14 15">
    <name type="scientific">Corallococcus llansteffanensis</name>
    <dbReference type="NCBI Taxonomy" id="2316731"/>
    <lineage>
        <taxon>Bacteria</taxon>
        <taxon>Pseudomonadati</taxon>
        <taxon>Myxococcota</taxon>
        <taxon>Myxococcia</taxon>
        <taxon>Myxococcales</taxon>
        <taxon>Cystobacterineae</taxon>
        <taxon>Myxococcaceae</taxon>
        <taxon>Corallococcus</taxon>
    </lineage>
</organism>
<evidence type="ECO:0000256" key="7">
    <source>
        <dbReference type="ARBA" id="ARBA00023049"/>
    </source>
</evidence>
<dbReference type="PRINTS" id="PR00730">
    <property type="entry name" value="THERMOLYSIN"/>
</dbReference>
<evidence type="ECO:0000256" key="1">
    <source>
        <dbReference type="ARBA" id="ARBA00009388"/>
    </source>
</evidence>
<feature type="domain" description="Peptidase M4" evidence="10">
    <location>
        <begin position="268"/>
        <end position="350"/>
    </location>
</feature>
<dbReference type="Pfam" id="PF01447">
    <property type="entry name" value="Peptidase_M4"/>
    <property type="match status" value="1"/>
</dbReference>
<dbReference type="Gene3D" id="3.10.170.10">
    <property type="match status" value="1"/>
</dbReference>
<dbReference type="EMBL" id="RAWB01000074">
    <property type="protein sequence ID" value="RKH62757.1"/>
    <property type="molecule type" value="Genomic_DNA"/>
</dbReference>
<gene>
    <name evidence="14" type="ORF">D7V93_09640</name>
</gene>
<dbReference type="SUPFAM" id="SSF55486">
    <property type="entry name" value="Metalloproteases ('zincins'), catalytic domain"/>
    <property type="match status" value="1"/>
</dbReference>
<keyword evidence="15" id="KW-1185">Reference proteome</keyword>
<dbReference type="InterPro" id="IPR011096">
    <property type="entry name" value="FTP_domain"/>
</dbReference>
<comment type="similarity">
    <text evidence="1 9">Belongs to the peptidase M4 family.</text>
</comment>
<dbReference type="EC" id="3.4.24.-" evidence="9"/>
<evidence type="ECO:0000313" key="15">
    <source>
        <dbReference type="Proteomes" id="UP000272888"/>
    </source>
</evidence>
<feature type="active site" description="Proton donor" evidence="8">
    <location>
        <position position="433"/>
    </location>
</feature>
<dbReference type="InterPro" id="IPR050728">
    <property type="entry name" value="Zinc_Metalloprotease_M4"/>
</dbReference>
<evidence type="ECO:0000256" key="6">
    <source>
        <dbReference type="ARBA" id="ARBA00022833"/>
    </source>
</evidence>
<accession>A0A3A8Q1X4</accession>
<dbReference type="PANTHER" id="PTHR33794:SF1">
    <property type="entry name" value="BACILLOLYSIN"/>
    <property type="match status" value="1"/>
</dbReference>
<dbReference type="CDD" id="cd09597">
    <property type="entry name" value="M4_TLP"/>
    <property type="match status" value="1"/>
</dbReference>
<evidence type="ECO:0000256" key="4">
    <source>
        <dbReference type="ARBA" id="ARBA00022729"/>
    </source>
</evidence>
<dbReference type="GO" id="GO:0004222">
    <property type="term" value="F:metalloendopeptidase activity"/>
    <property type="evidence" value="ECO:0007669"/>
    <property type="project" value="UniProtKB-UniRule"/>
</dbReference>
<dbReference type="Proteomes" id="UP000272888">
    <property type="component" value="Unassembled WGS sequence"/>
</dbReference>
<dbReference type="AlphaFoldDB" id="A0A3A8Q1X4"/>
<proteinExistence type="inferred from homology"/>
<evidence type="ECO:0000256" key="9">
    <source>
        <dbReference type="RuleBase" id="RU366073"/>
    </source>
</evidence>
<dbReference type="PANTHER" id="PTHR33794">
    <property type="entry name" value="BACILLOLYSIN"/>
    <property type="match status" value="1"/>
</dbReference>
<comment type="function">
    <text evidence="9">Extracellular zinc metalloprotease.</text>
</comment>
<name>A0A3A8Q1X4_9BACT</name>
<reference evidence="15" key="1">
    <citation type="submission" date="2018-09" db="EMBL/GenBank/DDBJ databases">
        <authorList>
            <person name="Livingstone P.G."/>
            <person name="Whitworth D.E."/>
        </authorList>
    </citation>
    <scope>NUCLEOTIDE SEQUENCE [LARGE SCALE GENOMIC DNA]</scope>
    <source>
        <strain evidence="15">CA051B</strain>
    </source>
</reference>
<dbReference type="InterPro" id="IPR027268">
    <property type="entry name" value="Peptidase_M4/M1_CTD_sf"/>
</dbReference>
<keyword evidence="2 9" id="KW-0645">Protease</keyword>
<protein>
    <recommendedName>
        <fullName evidence="9">Neutral metalloproteinase</fullName>
        <ecNumber evidence="9">3.4.24.-</ecNumber>
    </recommendedName>
</protein>
<sequence>MAYRVLRMCGAVWLGASLTVCGSRAPAGDDEALARAPEKSGADIQSSLSALTRASVRGVHADGIPDTLQGELGRLEPTVSALSLEQAAAPAVAAVAPVFRLRAEDLVLQRARRDTAGNHHLRYRQTKNGLDVIGGELLLHARPDGTVFMVNGSARDGVSVSARPQVTAAVAVEAALKDTRGTGLSIQGEPRLVYVRTEAGPLRLAWETRVAGEGADMPLRDRVYVSATDSTVLLRAPEIHGLLKRKVYSFNGTLPGKLVRVDWPSYDSIVDANFDMLGYMYNCYKVNFGRDSYDGSDHTIISTVHYLNQYSNAYWDGNQLVYGDGDGVNAGPLGIDGDVTVHELTHAVTESESNLTFAGQSGALSEGISDTFSAYCQSWQSGTWSTAADVWKIGEGIWTPPIAGDALRYMDDPVKDGDSIDYASDYTSSTDAHYGSGIPNLAFALLSKGGTHPRGRSSIHVPAIGVQRAGGIWYKANTEIFVSSTTFEQAKAWTIMTASLLGYDQAHQDAVKAAWEAVGVGVNPQPPPLAIALGNGVPVTGLSGAATSKALYTLDVPANKQVVFTLSGGTGDADLYVRFGEVPIPTYDCRPYLSGNAETCTLPARATAGKYYVIVHGFAAYAGVTLQGQYSP</sequence>
<comment type="subcellular location">
    <subcellularLocation>
        <location evidence="9">Secreted</location>
    </subcellularLocation>
</comment>
<evidence type="ECO:0000259" key="12">
    <source>
        <dbReference type="Pfam" id="PF04151"/>
    </source>
</evidence>
<dbReference type="InterPro" id="IPR007280">
    <property type="entry name" value="Peptidase_C_arc/bac"/>
</dbReference>
<keyword evidence="3" id="KW-0479">Metal-binding</keyword>
<evidence type="ECO:0000256" key="2">
    <source>
        <dbReference type="ARBA" id="ARBA00022670"/>
    </source>
</evidence>
<dbReference type="GO" id="GO:0006508">
    <property type="term" value="P:proteolysis"/>
    <property type="evidence" value="ECO:0007669"/>
    <property type="project" value="UniProtKB-KW"/>
</dbReference>
<keyword evidence="4" id="KW-0732">Signal</keyword>
<evidence type="ECO:0000256" key="8">
    <source>
        <dbReference type="PIRSR" id="PIRSR623612-1"/>
    </source>
</evidence>
<keyword evidence="9" id="KW-0964">Secreted</keyword>
<dbReference type="InterPro" id="IPR023612">
    <property type="entry name" value="Peptidase_M4"/>
</dbReference>
<keyword evidence="6 9" id="KW-0862">Zinc</keyword>
<comment type="cofactor">
    <cofactor evidence="9">
        <name>Zn(2+)</name>
        <dbReference type="ChEBI" id="CHEBI:29105"/>
    </cofactor>
</comment>
<dbReference type="Pfam" id="PF04151">
    <property type="entry name" value="PPC"/>
    <property type="match status" value="1"/>
</dbReference>
<dbReference type="GO" id="GO:0046872">
    <property type="term" value="F:metal ion binding"/>
    <property type="evidence" value="ECO:0007669"/>
    <property type="project" value="UniProtKB-UniRule"/>
</dbReference>
<comment type="caution">
    <text evidence="14">The sequence shown here is derived from an EMBL/GenBank/DDBJ whole genome shotgun (WGS) entry which is preliminary data.</text>
</comment>
<feature type="active site" evidence="8">
    <location>
        <position position="343"/>
    </location>
</feature>
<keyword evidence="7 9" id="KW-0482">Metalloprotease</keyword>
<dbReference type="Gene3D" id="2.60.120.380">
    <property type="match status" value="1"/>
</dbReference>
<dbReference type="GO" id="GO:0005576">
    <property type="term" value="C:extracellular region"/>
    <property type="evidence" value="ECO:0007669"/>
    <property type="project" value="UniProtKB-SubCell"/>
</dbReference>